<evidence type="ECO:0000256" key="11">
    <source>
        <dbReference type="PIRSR" id="PIRSR601382-3"/>
    </source>
</evidence>
<name>A0A060S290_PYCCI</name>
<evidence type="ECO:0000313" key="15">
    <source>
        <dbReference type="EMBL" id="CDO68395.1"/>
    </source>
</evidence>
<evidence type="ECO:0000256" key="10">
    <source>
        <dbReference type="PIRSR" id="PIRSR601382-2"/>
    </source>
</evidence>
<evidence type="ECO:0000256" key="6">
    <source>
        <dbReference type="ARBA" id="ARBA00022837"/>
    </source>
</evidence>
<evidence type="ECO:0000256" key="4">
    <source>
        <dbReference type="ARBA" id="ARBA00022723"/>
    </source>
</evidence>
<evidence type="ECO:0000256" key="13">
    <source>
        <dbReference type="SAM" id="MobiDB-lite"/>
    </source>
</evidence>
<comment type="pathway">
    <text evidence="2">Protein modification; protein glycosylation.</text>
</comment>
<comment type="caution">
    <text evidence="15">The sequence shown here is derived from an EMBL/GenBank/DDBJ whole genome shotgun (WGS) entry which is preliminary data.</text>
</comment>
<keyword evidence="14" id="KW-0812">Transmembrane</keyword>
<dbReference type="GO" id="GO:0005509">
    <property type="term" value="F:calcium ion binding"/>
    <property type="evidence" value="ECO:0007669"/>
    <property type="project" value="InterPro"/>
</dbReference>
<evidence type="ECO:0000256" key="3">
    <source>
        <dbReference type="ARBA" id="ARBA00007658"/>
    </source>
</evidence>
<dbReference type="PANTHER" id="PTHR11742">
    <property type="entry name" value="MANNOSYL-OLIGOSACCHARIDE ALPHA-1,2-MANNOSIDASE-RELATED"/>
    <property type="match status" value="1"/>
</dbReference>
<dbReference type="GO" id="GO:0005783">
    <property type="term" value="C:endoplasmic reticulum"/>
    <property type="evidence" value="ECO:0007669"/>
    <property type="project" value="TreeGrafter"/>
</dbReference>
<dbReference type="GO" id="GO:0036503">
    <property type="term" value="P:ERAD pathway"/>
    <property type="evidence" value="ECO:0007669"/>
    <property type="project" value="UniProtKB-ARBA"/>
</dbReference>
<evidence type="ECO:0000256" key="8">
    <source>
        <dbReference type="ARBA" id="ARBA00047669"/>
    </source>
</evidence>
<reference evidence="15" key="1">
    <citation type="submission" date="2014-01" db="EMBL/GenBank/DDBJ databases">
        <title>The genome of the white-rot fungus Pycnoporus cinnabarinus: a basidiomycete model with a versatile arsenal for lignocellulosic biomass breakdown.</title>
        <authorList>
            <person name="Levasseur A."/>
            <person name="Lomascolo A."/>
            <person name="Ruiz-Duenas F.J."/>
            <person name="Uzan E."/>
            <person name="Piumi F."/>
            <person name="Kues U."/>
            <person name="Ram A.F.J."/>
            <person name="Murat C."/>
            <person name="Haon M."/>
            <person name="Benoit I."/>
            <person name="Arfi Y."/>
            <person name="Chevret D."/>
            <person name="Drula E."/>
            <person name="Kwon M.J."/>
            <person name="Gouret P."/>
            <person name="Lesage-Meessen L."/>
            <person name="Lombard V."/>
            <person name="Mariette J."/>
            <person name="Noirot C."/>
            <person name="Park J."/>
            <person name="Patyshakuliyeva A."/>
            <person name="Wieneger R.A.B."/>
            <person name="Wosten H.A.B."/>
            <person name="Martin F."/>
            <person name="Coutinho P.M."/>
            <person name="de Vries R."/>
            <person name="Martinez A.T."/>
            <person name="Klopp C."/>
            <person name="Pontarotti P."/>
            <person name="Henrissat B."/>
            <person name="Record E."/>
        </authorList>
    </citation>
    <scope>NUCLEOTIDE SEQUENCE [LARGE SCALE GENOMIC DNA]</scope>
    <source>
        <strain evidence="15">BRFM137</strain>
    </source>
</reference>
<organism evidence="15 16">
    <name type="scientific">Pycnoporus cinnabarinus</name>
    <name type="common">Cinnabar-red polypore</name>
    <name type="synonym">Trametes cinnabarina</name>
    <dbReference type="NCBI Taxonomy" id="5643"/>
    <lineage>
        <taxon>Eukaryota</taxon>
        <taxon>Fungi</taxon>
        <taxon>Dikarya</taxon>
        <taxon>Basidiomycota</taxon>
        <taxon>Agaricomycotina</taxon>
        <taxon>Agaricomycetes</taxon>
        <taxon>Polyporales</taxon>
        <taxon>Polyporaceae</taxon>
        <taxon>Trametes</taxon>
    </lineage>
</organism>
<feature type="compositionally biased region" description="Pro residues" evidence="13">
    <location>
        <begin position="50"/>
        <end position="83"/>
    </location>
</feature>
<protein>
    <recommendedName>
        <fullName evidence="12">alpha-1,2-Mannosidase</fullName>
        <ecNumber evidence="12">3.2.1.-</ecNumber>
    </recommendedName>
</protein>
<keyword evidence="14" id="KW-0472">Membrane</keyword>
<comment type="cofactor">
    <cofactor evidence="1 10">
        <name>Ca(2+)</name>
        <dbReference type="ChEBI" id="CHEBI:29108"/>
    </cofactor>
</comment>
<dbReference type="InterPro" id="IPR001382">
    <property type="entry name" value="Glyco_hydro_47"/>
</dbReference>
<evidence type="ECO:0000256" key="14">
    <source>
        <dbReference type="SAM" id="Phobius"/>
    </source>
</evidence>
<keyword evidence="12" id="KW-0326">Glycosidase</keyword>
<feature type="transmembrane region" description="Helical" evidence="14">
    <location>
        <begin position="12"/>
        <end position="30"/>
    </location>
</feature>
<dbReference type="InterPro" id="IPR012341">
    <property type="entry name" value="6hp_glycosidase-like_sf"/>
</dbReference>
<keyword evidence="4 10" id="KW-0479">Metal-binding</keyword>
<dbReference type="SUPFAM" id="SSF48225">
    <property type="entry name" value="Seven-hairpin glycosidases"/>
    <property type="match status" value="1"/>
</dbReference>
<dbReference type="InterPro" id="IPR050749">
    <property type="entry name" value="Glycosyl_Hydrolase_47"/>
</dbReference>
<keyword evidence="5 12" id="KW-0378">Hydrolase</keyword>
<dbReference type="OMA" id="FEWADWE"/>
<comment type="similarity">
    <text evidence="3 12">Belongs to the glycosyl hydrolase 47 family.</text>
</comment>
<dbReference type="Proteomes" id="UP000029665">
    <property type="component" value="Unassembled WGS sequence"/>
</dbReference>
<evidence type="ECO:0000256" key="9">
    <source>
        <dbReference type="ARBA" id="ARBA00048605"/>
    </source>
</evidence>
<evidence type="ECO:0000256" key="1">
    <source>
        <dbReference type="ARBA" id="ARBA00001913"/>
    </source>
</evidence>
<dbReference type="STRING" id="5643.A0A060S290"/>
<dbReference type="Gene3D" id="1.50.10.10">
    <property type="match status" value="1"/>
</dbReference>
<keyword evidence="6 10" id="KW-0106">Calcium</keyword>
<accession>A0A060S290</accession>
<evidence type="ECO:0000256" key="5">
    <source>
        <dbReference type="ARBA" id="ARBA00022801"/>
    </source>
</evidence>
<dbReference type="OrthoDB" id="8118055at2759"/>
<dbReference type="PRINTS" id="PR00747">
    <property type="entry name" value="GLYHDRLASE47"/>
</dbReference>
<comment type="catalytic activity">
    <reaction evidence="8">
        <text>N(4)-(alpha-D-Man-(1-&gt;2)-alpha-D-Man-(1-&gt;2)-alpha-D-Man-(1-&gt;3)-[alpha-D-Man-(1-&gt;3)-[alpha-D-Man-(1-&gt;2)-alpha-D-Man-(1-&gt;6)]-alpha-D-Man-(1-&gt;6)]-beta-D-Man-(1-&gt;4)-beta-D-GlcNAc-(1-&gt;4)-beta-D-GlcNAc)-L-asparaginyl-[protein] (N-glucan mannose isomer 8A1,2,3B1,3) + 3 H2O = N(4)-(alpha-D-Man-(1-&gt;3)-[alpha-D-Man-(1-&gt;3)-[alpha-D-Man-(1-&gt;6)]-alpha-D-Man-(1-&gt;6)]-beta-D-Man-(1-&gt;4)-beta-D-GlcNAc-(1-&gt;4)-beta-D-GlcNAc)-L-asparaginyl-[protein] (N-glucan mannose isomer 5A1,2) + 3 beta-D-mannose</text>
        <dbReference type="Rhea" id="RHEA:56028"/>
        <dbReference type="Rhea" id="RHEA-COMP:14358"/>
        <dbReference type="Rhea" id="RHEA-COMP:14367"/>
        <dbReference type="ChEBI" id="CHEBI:15377"/>
        <dbReference type="ChEBI" id="CHEBI:28563"/>
        <dbReference type="ChEBI" id="CHEBI:59087"/>
        <dbReference type="ChEBI" id="CHEBI:60628"/>
        <dbReference type="EC" id="3.2.1.113"/>
    </reaction>
</comment>
<evidence type="ECO:0000256" key="7">
    <source>
        <dbReference type="ARBA" id="ARBA00023157"/>
    </source>
</evidence>
<dbReference type="InterPro" id="IPR036026">
    <property type="entry name" value="Seven-hairpin_glycosidases"/>
</dbReference>
<dbReference type="GO" id="GO:0005975">
    <property type="term" value="P:carbohydrate metabolic process"/>
    <property type="evidence" value="ECO:0007669"/>
    <property type="project" value="InterPro"/>
</dbReference>
<keyword evidence="16" id="KW-1185">Reference proteome</keyword>
<comment type="catalytic activity">
    <reaction evidence="9">
        <text>N(4)-(alpha-D-Man-(1-&gt;2)-alpha-D-Man-(1-&gt;2)-alpha-D-Man-(1-&gt;3)-[alpha-D-Man-(1-&gt;2)-alpha-D-Man-(1-&gt;3)-[alpha-D-Man-(1-&gt;2)-alpha-D-Man-(1-&gt;6)]-alpha-D-Man-(1-&gt;6)]-beta-D-Man-(1-&gt;4)-beta-D-GlcNAc-(1-&gt;4)-beta-D-GlcNAc)-L-asparaginyl-[protein] (N-glucan mannose isomer 9A1,2,3B1,2,3) + 4 H2O = N(4)-(alpha-D-Man-(1-&gt;3)-[alpha-D-Man-(1-&gt;3)-[alpha-D-Man-(1-&gt;6)]-alpha-D-Man-(1-&gt;6)]-beta-D-Man-(1-&gt;4)-beta-D-GlcNAc-(1-&gt;4)-beta-D-GlcNAc)-L-asparaginyl-[protein] (N-glucan mannose isomer 5A1,2) + 4 beta-D-mannose</text>
        <dbReference type="Rhea" id="RHEA:56008"/>
        <dbReference type="Rhea" id="RHEA-COMP:14356"/>
        <dbReference type="Rhea" id="RHEA-COMP:14367"/>
        <dbReference type="ChEBI" id="CHEBI:15377"/>
        <dbReference type="ChEBI" id="CHEBI:28563"/>
        <dbReference type="ChEBI" id="CHEBI:59087"/>
        <dbReference type="ChEBI" id="CHEBI:139493"/>
        <dbReference type="EC" id="3.2.1.113"/>
    </reaction>
</comment>
<dbReference type="PANTHER" id="PTHR11742:SF55">
    <property type="entry name" value="ENDOPLASMIC RETICULUM MANNOSYL-OLIGOSACCHARIDE 1,2-ALPHA-MANNOSIDASE"/>
    <property type="match status" value="1"/>
</dbReference>
<dbReference type="AlphaFoldDB" id="A0A060S290"/>
<dbReference type="GO" id="GO:0004571">
    <property type="term" value="F:mannosyl-oligosaccharide 1,2-alpha-mannosidase activity"/>
    <property type="evidence" value="ECO:0007669"/>
    <property type="project" value="UniProtKB-EC"/>
</dbReference>
<evidence type="ECO:0000256" key="12">
    <source>
        <dbReference type="RuleBase" id="RU361193"/>
    </source>
</evidence>
<dbReference type="EC" id="3.2.1.-" evidence="12"/>
<evidence type="ECO:0000256" key="2">
    <source>
        <dbReference type="ARBA" id="ARBA00004922"/>
    </source>
</evidence>
<evidence type="ECO:0000313" key="16">
    <source>
        <dbReference type="Proteomes" id="UP000029665"/>
    </source>
</evidence>
<keyword evidence="7 11" id="KW-1015">Disulfide bond</keyword>
<feature type="region of interest" description="Disordered" evidence="13">
    <location>
        <begin position="47"/>
        <end position="89"/>
    </location>
</feature>
<dbReference type="Pfam" id="PF01532">
    <property type="entry name" value="Glyco_hydro_47"/>
    <property type="match status" value="1"/>
</dbReference>
<proteinExistence type="inferred from homology"/>
<gene>
    <name evidence="15" type="ORF">BN946_scf184815.g42</name>
</gene>
<dbReference type="EMBL" id="CCBP010000012">
    <property type="protein sequence ID" value="CDO68395.1"/>
    <property type="molecule type" value="Genomic_DNA"/>
</dbReference>
<keyword evidence="14" id="KW-1133">Transmembrane helix</keyword>
<dbReference type="GO" id="GO:0016020">
    <property type="term" value="C:membrane"/>
    <property type="evidence" value="ECO:0007669"/>
    <property type="project" value="InterPro"/>
</dbReference>
<sequence>MDLLRSKRAYRFIPIGAAITFLLWAFAHFGSQEHPLNHPQNVDRFFPVHSYPPPPKHGDVPPPHPASGPPPPHQWPPHPPPLEQPSSKWSERAEAVRGAFLHAYRGYTQYAGSHDELRPVSNTFVDNFNGWRLTLVDSLDTMLIMGLDEEFHKTIPIIANMTFALKEVGIVIGDYAPFFETVIRYLGGLLSAYAISGEPILLARADDLGAMLLPAFNTSHGLPMYAVNTVSGKTRTGWTGDNVLWAEALSCQMEYKYLAHLTGRKEYFDKVERIMDLMNEADPKNHLFSTKWSVLTGQPINSQFSVGAFADSAHEYLLKQWLMTGKSESKARDMYLRDADAIIKNLLYISQNRKLLYVTDVSNSVPSHIFEHLSCFLPGLLALGAHTLPLSPHDKQLHEWAAQGLAYTCWITYADHATGLGPDEMLMARMPTDSKHPHGGRWLEMLEEWEAAGSPGGVPPGLAEVPPVRAAEDRDYHAVKTSYLLRPETVESFYIMWRTTGDEAWRERGWAVFQAIEKEAKTFSGYASLTSVEKSPATLKDEMPSFFTAETLKYLYLLFSEEELIPLDRWVFNTEAHPLPVFEWADWEKERYGIGSVAASGAGSLESDPTDTAIP</sequence>
<feature type="disulfide bond" evidence="11">
    <location>
        <begin position="375"/>
        <end position="409"/>
    </location>
</feature>
<dbReference type="HOGENOM" id="CLU_003818_0_2_1"/>
<feature type="binding site" evidence="10">
    <location>
        <position position="574"/>
    </location>
    <ligand>
        <name>Ca(2+)</name>
        <dbReference type="ChEBI" id="CHEBI:29108"/>
    </ligand>
</feature>